<accession>A0ABT4BGE2</accession>
<keyword evidence="2" id="KW-1185">Reference proteome</keyword>
<name>A0ABT4BGE2_9ACTN</name>
<evidence type="ECO:0000313" key="1">
    <source>
        <dbReference type="EMBL" id="MCY1145579.1"/>
    </source>
</evidence>
<dbReference type="RefSeq" id="WP_267570196.1">
    <property type="nucleotide sequence ID" value="NZ_JAPNTZ010000028.1"/>
</dbReference>
<dbReference type="Proteomes" id="UP001151002">
    <property type="component" value="Unassembled WGS sequence"/>
</dbReference>
<evidence type="ECO:0000313" key="2">
    <source>
        <dbReference type="Proteomes" id="UP001151002"/>
    </source>
</evidence>
<reference evidence="1" key="1">
    <citation type="submission" date="2022-11" db="EMBL/GenBank/DDBJ databases">
        <authorList>
            <person name="Somphong A."/>
            <person name="Phongsopitanun W."/>
        </authorList>
    </citation>
    <scope>NUCLEOTIDE SEQUENCE</scope>
    <source>
        <strain evidence="1">Pm04-4</strain>
    </source>
</reference>
<dbReference type="EMBL" id="JAPNTZ010000028">
    <property type="protein sequence ID" value="MCY1145579.1"/>
    <property type="molecule type" value="Genomic_DNA"/>
</dbReference>
<gene>
    <name evidence="1" type="ORF">OWR29_46895</name>
</gene>
<comment type="caution">
    <text evidence="1">The sequence shown here is derived from an EMBL/GenBank/DDBJ whole genome shotgun (WGS) entry which is preliminary data.</text>
</comment>
<protein>
    <submittedName>
        <fullName evidence="1">Uncharacterized protein</fullName>
    </submittedName>
</protein>
<organism evidence="1 2">
    <name type="scientific">Paractinoplanes pyxinae</name>
    <dbReference type="NCBI Taxonomy" id="2997416"/>
    <lineage>
        <taxon>Bacteria</taxon>
        <taxon>Bacillati</taxon>
        <taxon>Actinomycetota</taxon>
        <taxon>Actinomycetes</taxon>
        <taxon>Micromonosporales</taxon>
        <taxon>Micromonosporaceae</taxon>
        <taxon>Paractinoplanes</taxon>
    </lineage>
</organism>
<proteinExistence type="predicted"/>
<sequence>MQLWTVSRTAVSTIAWKGLGAFPRIRLYTLANRRMFLDADALHGPPDGAETRMMDFTTATNQE</sequence>